<keyword evidence="1" id="KW-0175">Coiled coil</keyword>
<proteinExistence type="predicted"/>
<evidence type="ECO:0000256" key="2">
    <source>
        <dbReference type="SAM" id="MobiDB-lite"/>
    </source>
</evidence>
<evidence type="ECO:0000313" key="3">
    <source>
        <dbReference type="EMBL" id="JAC73876.1"/>
    </source>
</evidence>
<sequence length="338" mass="37401">MQNLPVQVKGVFSLCGSTGKNSFQISEQNRALACGSVLKLPRQRKLGALCAASSKATSDGSVEDDCDSWFRSWHTRSTNAWMDARLGEATGFLLWRRAKERALQLEEAAGSAEASAREAAEGTNWKARLVAGKESSASRKVADAARAELEAAEAELEELKRKLRGAERTRQAAAEMALMQVESLWDPRRAAADARLGSWRSLVSAKAPQGRPMRRRGRLRFNPRRAAAGRPQRNLQPAQREPQSGKGNGQGPPLTPQLMESYDLLSEIDGAGEVLQSTGGLRPTAPRSQNRNPRVGACGPEQRRRQTCAQSTRNWPTQRRERRLSHRRWRQSSAVWPT</sequence>
<protein>
    <submittedName>
        <fullName evidence="3">Uncharacterized protein</fullName>
    </submittedName>
</protein>
<accession>A0A061RTH4</accession>
<dbReference type="EMBL" id="GBEZ01011964">
    <property type="protein sequence ID" value="JAC73876.1"/>
    <property type="molecule type" value="Transcribed_RNA"/>
</dbReference>
<evidence type="ECO:0000256" key="1">
    <source>
        <dbReference type="SAM" id="Coils"/>
    </source>
</evidence>
<reference evidence="3" key="1">
    <citation type="submission" date="2014-05" db="EMBL/GenBank/DDBJ databases">
        <title>The transcriptome of the halophilic microalga Tetraselmis sp. GSL018 isolated from the Great Salt Lake, Utah.</title>
        <authorList>
            <person name="Jinkerson R.E."/>
            <person name="D'Adamo S."/>
            <person name="Posewitz M.C."/>
        </authorList>
    </citation>
    <scope>NUCLEOTIDE SEQUENCE</scope>
    <source>
        <strain evidence="3">GSL018</strain>
    </source>
</reference>
<feature type="region of interest" description="Disordered" evidence="2">
    <location>
        <begin position="203"/>
        <end position="257"/>
    </location>
</feature>
<feature type="compositionally biased region" description="Polar residues" evidence="2">
    <location>
        <begin position="307"/>
        <end position="317"/>
    </location>
</feature>
<dbReference type="AlphaFoldDB" id="A0A061RTH4"/>
<organism evidence="3">
    <name type="scientific">Tetraselmis sp. GSL018</name>
    <dbReference type="NCBI Taxonomy" id="582737"/>
    <lineage>
        <taxon>Eukaryota</taxon>
        <taxon>Viridiplantae</taxon>
        <taxon>Chlorophyta</taxon>
        <taxon>core chlorophytes</taxon>
        <taxon>Chlorodendrophyceae</taxon>
        <taxon>Chlorodendrales</taxon>
        <taxon>Chlorodendraceae</taxon>
        <taxon>Tetraselmis</taxon>
    </lineage>
</organism>
<name>A0A061RTH4_9CHLO</name>
<feature type="compositionally biased region" description="Basic residues" evidence="2">
    <location>
        <begin position="212"/>
        <end position="223"/>
    </location>
</feature>
<gene>
    <name evidence="3" type="ORF">TSPGSL018_27564</name>
</gene>
<feature type="region of interest" description="Disordered" evidence="2">
    <location>
        <begin position="275"/>
        <end position="338"/>
    </location>
</feature>
<feature type="compositionally biased region" description="Basic residues" evidence="2">
    <location>
        <begin position="320"/>
        <end position="330"/>
    </location>
</feature>
<feature type="coiled-coil region" evidence="1">
    <location>
        <begin position="135"/>
        <end position="176"/>
    </location>
</feature>